<keyword evidence="1" id="KW-1015">Disulfide bond</keyword>
<name>A0A381T655_9ZZZZ</name>
<dbReference type="InterPro" id="IPR036909">
    <property type="entry name" value="Cyt_c-like_dom_sf"/>
</dbReference>
<dbReference type="GO" id="GO:0020037">
    <property type="term" value="F:heme binding"/>
    <property type="evidence" value="ECO:0007669"/>
    <property type="project" value="InterPro"/>
</dbReference>
<dbReference type="InterPro" id="IPR014784">
    <property type="entry name" value="Cu2_ascorb_mOase-like_C"/>
</dbReference>
<dbReference type="SUPFAM" id="SSF46626">
    <property type="entry name" value="Cytochrome c"/>
    <property type="match status" value="1"/>
</dbReference>
<dbReference type="AlphaFoldDB" id="A0A381T655"/>
<dbReference type="InterPro" id="IPR008977">
    <property type="entry name" value="PHM/PNGase_F_dom_sf"/>
</dbReference>
<proteinExistence type="predicted"/>
<dbReference type="GO" id="GO:0016715">
    <property type="term" value="F:oxidoreductase activity, acting on paired donors, with incorporation or reduction of molecular oxygen, reduced ascorbate as one donor, and incorporation of one atom of oxygen"/>
    <property type="evidence" value="ECO:0007669"/>
    <property type="project" value="InterPro"/>
</dbReference>
<dbReference type="GO" id="GO:0005507">
    <property type="term" value="F:copper ion binding"/>
    <property type="evidence" value="ECO:0007669"/>
    <property type="project" value="InterPro"/>
</dbReference>
<dbReference type="EMBL" id="UINC01004029">
    <property type="protein sequence ID" value="SVA11219.1"/>
    <property type="molecule type" value="Genomic_DNA"/>
</dbReference>
<accession>A0A381T655</accession>
<sequence>MQRQRTSQVIVSALGLVLAVGVGAAAGNGATAEAPTFAEDVAPILYENCVTCHRAGEMAPMSLVTYEEARPWGRSIKNKVMTGEMPPWHADPSVGRFQNERRLTDAERDIIVRWVDAGAPMGALDKLPPAPTFPEGWQIGTPDLVIEMAESFDVPAEGEVAYQIFRMPTNFEEDKWVQAFEVRAGAPSVVHHILAFARVPGGDPRSSAFRFVPVSDRAKAVERMRAERAKARGPRQARPVGATRDLIGVMAPGTNPMTLEPGSAMRVPKGTELIFQIHYTTNGEATSDRSRVGMIFADGPPEREVLVGSFLNPYFEIPAGEANHRVDTLIEFEQDIEIYGLVPHTHLRGKRWEYHMQYPDGRREPVLSVPAYDFNWQTLYEFEEPLSVPKGARLEATAWYDNSLANKSNPDSTSDVRWGEQTWEEMQYTAITYRVKDESDD</sequence>
<organism evidence="2">
    <name type="scientific">marine metagenome</name>
    <dbReference type="NCBI Taxonomy" id="408172"/>
    <lineage>
        <taxon>unclassified sequences</taxon>
        <taxon>metagenomes</taxon>
        <taxon>ecological metagenomes</taxon>
    </lineage>
</organism>
<dbReference type="SUPFAM" id="SSF49742">
    <property type="entry name" value="PHM/PNGase F"/>
    <property type="match status" value="2"/>
</dbReference>
<reference evidence="2" key="1">
    <citation type="submission" date="2018-05" db="EMBL/GenBank/DDBJ databases">
        <authorList>
            <person name="Lanie J.A."/>
            <person name="Ng W.-L."/>
            <person name="Kazmierczak K.M."/>
            <person name="Andrzejewski T.M."/>
            <person name="Davidsen T.M."/>
            <person name="Wayne K.J."/>
            <person name="Tettelin H."/>
            <person name="Glass J.I."/>
            <person name="Rusch D."/>
            <person name="Podicherti R."/>
            <person name="Tsui H.-C.T."/>
            <person name="Winkler M.E."/>
        </authorList>
    </citation>
    <scope>NUCLEOTIDE SEQUENCE</scope>
</reference>
<evidence type="ECO:0000313" key="2">
    <source>
        <dbReference type="EMBL" id="SVA11219.1"/>
    </source>
</evidence>
<evidence type="ECO:0000256" key="1">
    <source>
        <dbReference type="ARBA" id="ARBA00023157"/>
    </source>
</evidence>
<dbReference type="Gene3D" id="2.60.120.310">
    <property type="entry name" value="Copper type II, ascorbate-dependent monooxygenase, N-terminal domain"/>
    <property type="match status" value="1"/>
</dbReference>
<dbReference type="Gene3D" id="2.60.120.230">
    <property type="match status" value="1"/>
</dbReference>
<dbReference type="GO" id="GO:0009055">
    <property type="term" value="F:electron transfer activity"/>
    <property type="evidence" value="ECO:0007669"/>
    <property type="project" value="InterPro"/>
</dbReference>
<protein>
    <submittedName>
        <fullName evidence="2">Uncharacterized protein</fullName>
    </submittedName>
</protein>
<gene>
    <name evidence="2" type="ORF">METZ01_LOCUS64073</name>
</gene>
<dbReference type="InterPro" id="IPR036939">
    <property type="entry name" value="Cu2_ascorb_mOase_N_sf"/>
</dbReference>